<keyword evidence="3" id="KW-1185">Reference proteome</keyword>
<dbReference type="InterPro" id="IPR038925">
    <property type="entry name" value="At3g17800-like"/>
</dbReference>
<evidence type="ECO:0000313" key="2">
    <source>
        <dbReference type="EMBL" id="CAK0743020.1"/>
    </source>
</evidence>
<name>A0AAV1HU10_9CHLO</name>
<evidence type="ECO:0000256" key="1">
    <source>
        <dbReference type="SAM" id="MobiDB-lite"/>
    </source>
</evidence>
<sequence>MTLQTSLHVPTWGGHLPRRAPRLHMALWLGTVQGLQCRRAARIAVRAESSDDTPNTQLAPRKPSTSLGEMVNYYLKMEPHLFREAVNNQYERIKEEREATAAAAKERQDSTPAASSDKSELVLYRRMEEVKRSEQRATVEDLMYASVLEKFVEVGVDMLPTLESISESQETLKALTEGIHTKEALDLVKEHVRGIMGPAAMSFANAMIKMSRLQAAQVYAASIMFGYFVRRVDKRFQLERSLGMLPQNQEEAVARLERLFSQAETLDGADDPDSPTSSAPSSPDASASEPSQAPGDGGAAFSQAQATGDFQALGAEQAKKKRIPLREYVETFDQQTMLEMTQVVSAEGAALVEAQTSALFGDLKQLQRQMQEAVGTDATSMEELMERVQNAVNSGAVESVAITVGTQRRAVLEAVAFGTFLRDVETFVETEYALLTPPNPKADFGGGGGGGQKVGV</sequence>
<accession>A0AAV1HU10</accession>
<comment type="caution">
    <text evidence="2">The sequence shown here is derived from an EMBL/GenBank/DDBJ whole genome shotgun (WGS) entry which is preliminary data.</text>
</comment>
<dbReference type="PANTHER" id="PTHR31808:SF4">
    <property type="entry name" value="LIGASE, PUTATIVE (DUF760)-RELATED"/>
    <property type="match status" value="1"/>
</dbReference>
<dbReference type="PANTHER" id="PTHR31808">
    <property type="entry name" value="EXPRESSED PROTEIN"/>
    <property type="match status" value="1"/>
</dbReference>
<dbReference type="InterPro" id="IPR008479">
    <property type="entry name" value="DUF760"/>
</dbReference>
<reference evidence="2 3" key="1">
    <citation type="submission" date="2023-10" db="EMBL/GenBank/DDBJ databases">
        <authorList>
            <person name="Maclean D."/>
            <person name="Macfadyen A."/>
        </authorList>
    </citation>
    <scope>NUCLEOTIDE SEQUENCE [LARGE SCALE GENOMIC DNA]</scope>
</reference>
<dbReference type="Proteomes" id="UP001314263">
    <property type="component" value="Unassembled WGS sequence"/>
</dbReference>
<proteinExistence type="predicted"/>
<feature type="region of interest" description="Disordered" evidence="1">
    <location>
        <begin position="97"/>
        <end position="118"/>
    </location>
</feature>
<dbReference type="EMBL" id="CAUYUE010000002">
    <property type="protein sequence ID" value="CAK0743020.1"/>
    <property type="molecule type" value="Genomic_DNA"/>
</dbReference>
<dbReference type="Pfam" id="PF05542">
    <property type="entry name" value="DUF760"/>
    <property type="match status" value="1"/>
</dbReference>
<dbReference type="AlphaFoldDB" id="A0AAV1HU10"/>
<evidence type="ECO:0000313" key="3">
    <source>
        <dbReference type="Proteomes" id="UP001314263"/>
    </source>
</evidence>
<protein>
    <submittedName>
        <fullName evidence="2">Uncharacterized protein</fullName>
    </submittedName>
</protein>
<feature type="compositionally biased region" description="Low complexity" evidence="1">
    <location>
        <begin position="274"/>
        <end position="294"/>
    </location>
</feature>
<feature type="compositionally biased region" description="Basic and acidic residues" evidence="1">
    <location>
        <begin position="97"/>
        <end position="109"/>
    </location>
</feature>
<gene>
    <name evidence="2" type="ORF">CVIRNUC_001438</name>
</gene>
<organism evidence="2 3">
    <name type="scientific">Coccomyxa viridis</name>
    <dbReference type="NCBI Taxonomy" id="1274662"/>
    <lineage>
        <taxon>Eukaryota</taxon>
        <taxon>Viridiplantae</taxon>
        <taxon>Chlorophyta</taxon>
        <taxon>core chlorophytes</taxon>
        <taxon>Trebouxiophyceae</taxon>
        <taxon>Trebouxiophyceae incertae sedis</taxon>
        <taxon>Coccomyxaceae</taxon>
        <taxon>Coccomyxa</taxon>
    </lineage>
</organism>
<feature type="region of interest" description="Disordered" evidence="1">
    <location>
        <begin position="266"/>
        <end position="301"/>
    </location>
</feature>